<sequence length="73" mass="8367">ADTWIEMMIAKNLHEIVFAETLESPFQATCTTKKAIRFALFDVIYDYEEIDEILLRDYNKVAGSGPYEVDCGI</sequence>
<protein>
    <submittedName>
        <fullName evidence="1">14507_t:CDS:1</fullName>
    </submittedName>
</protein>
<gene>
    <name evidence="1" type="ORF">GMARGA_LOCUS32946</name>
</gene>
<name>A0ABN7WN91_GIGMA</name>
<dbReference type="Proteomes" id="UP000789901">
    <property type="component" value="Unassembled WGS sequence"/>
</dbReference>
<organism evidence="1 2">
    <name type="scientific">Gigaspora margarita</name>
    <dbReference type="NCBI Taxonomy" id="4874"/>
    <lineage>
        <taxon>Eukaryota</taxon>
        <taxon>Fungi</taxon>
        <taxon>Fungi incertae sedis</taxon>
        <taxon>Mucoromycota</taxon>
        <taxon>Glomeromycotina</taxon>
        <taxon>Glomeromycetes</taxon>
        <taxon>Diversisporales</taxon>
        <taxon>Gigasporaceae</taxon>
        <taxon>Gigaspora</taxon>
    </lineage>
</organism>
<evidence type="ECO:0000313" key="1">
    <source>
        <dbReference type="EMBL" id="CAG8836253.1"/>
    </source>
</evidence>
<reference evidence="1 2" key="1">
    <citation type="submission" date="2021-06" db="EMBL/GenBank/DDBJ databases">
        <authorList>
            <person name="Kallberg Y."/>
            <person name="Tangrot J."/>
            <person name="Rosling A."/>
        </authorList>
    </citation>
    <scope>NUCLEOTIDE SEQUENCE [LARGE SCALE GENOMIC DNA]</scope>
    <source>
        <strain evidence="1 2">120-4 pot B 10/14</strain>
    </source>
</reference>
<dbReference type="EMBL" id="CAJVQB010053172">
    <property type="protein sequence ID" value="CAG8836253.1"/>
    <property type="molecule type" value="Genomic_DNA"/>
</dbReference>
<proteinExistence type="predicted"/>
<accession>A0ABN7WN91</accession>
<comment type="caution">
    <text evidence="1">The sequence shown here is derived from an EMBL/GenBank/DDBJ whole genome shotgun (WGS) entry which is preliminary data.</text>
</comment>
<evidence type="ECO:0000313" key="2">
    <source>
        <dbReference type="Proteomes" id="UP000789901"/>
    </source>
</evidence>
<feature type="non-terminal residue" evidence="1">
    <location>
        <position position="1"/>
    </location>
</feature>
<keyword evidence="2" id="KW-1185">Reference proteome</keyword>